<dbReference type="InterPro" id="IPR036390">
    <property type="entry name" value="WH_DNA-bd_sf"/>
</dbReference>
<dbReference type="EMBL" id="JAAGKO020000007">
    <property type="protein sequence ID" value="MDI5962592.1"/>
    <property type="molecule type" value="Genomic_DNA"/>
</dbReference>
<name>A0ABT6VVT1_9ACTN</name>
<evidence type="ECO:0000313" key="3">
    <source>
        <dbReference type="EMBL" id="MDI5962592.1"/>
    </source>
</evidence>
<accession>A0ABT6VVT1</accession>
<protein>
    <submittedName>
        <fullName evidence="3">Helix-turn-helix domain-containing protein</fullName>
    </submittedName>
</protein>
<dbReference type="InterPro" id="IPR001845">
    <property type="entry name" value="HTH_ArsR_DNA-bd_dom"/>
</dbReference>
<dbReference type="SMART" id="SM00418">
    <property type="entry name" value="HTH_ARSR"/>
    <property type="match status" value="1"/>
</dbReference>
<dbReference type="SUPFAM" id="SSF46785">
    <property type="entry name" value="Winged helix' DNA-binding domain"/>
    <property type="match status" value="1"/>
</dbReference>
<proteinExistence type="predicted"/>
<organism evidence="3 4">
    <name type="scientific">Streptantibioticus silvisoli</name>
    <dbReference type="NCBI Taxonomy" id="2705255"/>
    <lineage>
        <taxon>Bacteria</taxon>
        <taxon>Bacillati</taxon>
        <taxon>Actinomycetota</taxon>
        <taxon>Actinomycetes</taxon>
        <taxon>Kitasatosporales</taxon>
        <taxon>Streptomycetaceae</taxon>
        <taxon>Streptantibioticus</taxon>
    </lineage>
</organism>
<feature type="domain" description="HTH arsR-type" evidence="2">
    <location>
        <begin position="29"/>
        <end position="106"/>
    </location>
</feature>
<feature type="compositionally biased region" description="Low complexity" evidence="1">
    <location>
        <begin position="7"/>
        <end position="19"/>
    </location>
</feature>
<evidence type="ECO:0000256" key="1">
    <source>
        <dbReference type="SAM" id="MobiDB-lite"/>
    </source>
</evidence>
<gene>
    <name evidence="3" type="ORF">POF43_007685</name>
</gene>
<reference evidence="3 4" key="1">
    <citation type="submission" date="2023-05" db="EMBL/GenBank/DDBJ databases">
        <title>Streptantibioticus silvisoli sp. nov., acidotolerant actinomycetes 1 from pine litter.</title>
        <authorList>
            <person name="Swiecimska M."/>
            <person name="Golinska P."/>
            <person name="Sangal V."/>
            <person name="Wachnowicz B."/>
            <person name="Goodfellow M."/>
        </authorList>
    </citation>
    <scope>NUCLEOTIDE SEQUENCE [LARGE SCALE GENOMIC DNA]</scope>
    <source>
        <strain evidence="3 4">SL54</strain>
    </source>
</reference>
<evidence type="ECO:0000259" key="2">
    <source>
        <dbReference type="SMART" id="SM00418"/>
    </source>
</evidence>
<sequence length="214" mass="23660">MSSEEPGAGADTGTDAGTGRPHLRLTDPRAMRAVAHPTRLALLEALMLREPLTATEAADLVGESPTNCAFHLRTLAKYGFVEEAEGGTGRRRPWRRAQAGFSLEADGSAPQDSESRLAADALTGVVLETWLERIRRVFARRPGFPERWRRLTGMSETVLFMTPEEAEEFTRDAHELLRRFQERSDNAALRPAGSVPVEVIQFSFPFDAVTRPEG</sequence>
<dbReference type="Pfam" id="PF12840">
    <property type="entry name" value="HTH_20"/>
    <property type="match status" value="1"/>
</dbReference>
<dbReference type="InterPro" id="IPR036388">
    <property type="entry name" value="WH-like_DNA-bd_sf"/>
</dbReference>
<evidence type="ECO:0000313" key="4">
    <source>
        <dbReference type="Proteomes" id="UP001156398"/>
    </source>
</evidence>
<feature type="region of interest" description="Disordered" evidence="1">
    <location>
        <begin position="1"/>
        <end position="23"/>
    </location>
</feature>
<dbReference type="InterPro" id="IPR011991">
    <property type="entry name" value="ArsR-like_HTH"/>
</dbReference>
<comment type="caution">
    <text evidence="3">The sequence shown here is derived from an EMBL/GenBank/DDBJ whole genome shotgun (WGS) entry which is preliminary data.</text>
</comment>
<keyword evidence="4" id="KW-1185">Reference proteome</keyword>
<dbReference type="Gene3D" id="1.10.10.10">
    <property type="entry name" value="Winged helix-like DNA-binding domain superfamily/Winged helix DNA-binding domain"/>
    <property type="match status" value="1"/>
</dbReference>
<dbReference type="Proteomes" id="UP001156398">
    <property type="component" value="Unassembled WGS sequence"/>
</dbReference>
<dbReference type="RefSeq" id="WP_271325263.1">
    <property type="nucleotide sequence ID" value="NZ_JAAGKO020000007.1"/>
</dbReference>
<dbReference type="CDD" id="cd00090">
    <property type="entry name" value="HTH_ARSR"/>
    <property type="match status" value="1"/>
</dbReference>